<dbReference type="RefSeq" id="WP_387713034.1">
    <property type="nucleotide sequence ID" value="NZ_JBIAPI010000001.1"/>
</dbReference>
<protein>
    <submittedName>
        <fullName evidence="1">Uncharacterized protein</fullName>
    </submittedName>
</protein>
<reference evidence="1 2" key="1">
    <citation type="submission" date="2024-10" db="EMBL/GenBank/DDBJ databases">
        <title>The Natural Products Discovery Center: Release of the First 8490 Sequenced Strains for Exploring Actinobacteria Biosynthetic Diversity.</title>
        <authorList>
            <person name="Kalkreuter E."/>
            <person name="Kautsar S.A."/>
            <person name="Yang D."/>
            <person name="Bader C.D."/>
            <person name="Teijaro C.N."/>
            <person name="Fluegel L."/>
            <person name="Davis C.M."/>
            <person name="Simpson J.R."/>
            <person name="Lauterbach L."/>
            <person name="Steele A.D."/>
            <person name="Gui C."/>
            <person name="Meng S."/>
            <person name="Li G."/>
            <person name="Viehrig K."/>
            <person name="Ye F."/>
            <person name="Su P."/>
            <person name="Kiefer A.F."/>
            <person name="Nichols A."/>
            <person name="Cepeda A.J."/>
            <person name="Yan W."/>
            <person name="Fan B."/>
            <person name="Jiang Y."/>
            <person name="Adhikari A."/>
            <person name="Zheng C.-J."/>
            <person name="Schuster L."/>
            <person name="Cowan T.M."/>
            <person name="Smanski M.J."/>
            <person name="Chevrette M.G."/>
            <person name="De Carvalho L.P.S."/>
            <person name="Shen B."/>
        </authorList>
    </citation>
    <scope>NUCLEOTIDE SEQUENCE [LARGE SCALE GENOMIC DNA]</scope>
    <source>
        <strain evidence="1 2">NPDC003040</strain>
    </source>
</reference>
<evidence type="ECO:0000313" key="2">
    <source>
        <dbReference type="Proteomes" id="UP001601948"/>
    </source>
</evidence>
<gene>
    <name evidence="1" type="ORF">ACFYV7_02985</name>
</gene>
<sequence>MNDCAKGFTDPGVSNLAKAVVENDAASVNKLLANGAALGRVGSYGWERADVGVVNAIDPSNGATPLVAARTMSSFNVAGCRCPRWRFATGHAR</sequence>
<comment type="caution">
    <text evidence="1">The sequence shown here is derived from an EMBL/GenBank/DDBJ whole genome shotgun (WGS) entry which is preliminary data.</text>
</comment>
<evidence type="ECO:0000313" key="1">
    <source>
        <dbReference type="EMBL" id="MFF3221738.1"/>
    </source>
</evidence>
<dbReference type="Proteomes" id="UP001601948">
    <property type="component" value="Unassembled WGS sequence"/>
</dbReference>
<organism evidence="1 2">
    <name type="scientific">Nocardia suismassiliense</name>
    <dbReference type="NCBI Taxonomy" id="2077092"/>
    <lineage>
        <taxon>Bacteria</taxon>
        <taxon>Bacillati</taxon>
        <taxon>Actinomycetota</taxon>
        <taxon>Actinomycetes</taxon>
        <taxon>Mycobacteriales</taxon>
        <taxon>Nocardiaceae</taxon>
        <taxon>Nocardia</taxon>
    </lineage>
</organism>
<proteinExistence type="predicted"/>
<keyword evidence="2" id="KW-1185">Reference proteome</keyword>
<dbReference type="EMBL" id="JBIAPI010000001">
    <property type="protein sequence ID" value="MFF3221738.1"/>
    <property type="molecule type" value="Genomic_DNA"/>
</dbReference>
<name>A0ABW6QKK0_9NOCA</name>
<accession>A0ABW6QKK0</accession>